<dbReference type="Proteomes" id="UP000298416">
    <property type="component" value="Unassembled WGS sequence"/>
</dbReference>
<dbReference type="PANTHER" id="PTHR45800:SF21">
    <property type="entry name" value="PHOSPHATIDYLINOSITOL 4-KINASE GAMMA 8"/>
    <property type="match status" value="1"/>
</dbReference>
<dbReference type="AlphaFoldDB" id="A0A8X9A6Q8"/>
<accession>A0A8X9A6Q8</accession>
<evidence type="ECO:0000256" key="1">
    <source>
        <dbReference type="ARBA" id="ARBA00008941"/>
    </source>
</evidence>
<evidence type="ECO:0000259" key="7">
    <source>
        <dbReference type="PROSITE" id="PS50290"/>
    </source>
</evidence>
<proteinExistence type="inferred from homology"/>
<comment type="caution">
    <text evidence="8">The sequence shown here is derived from an EMBL/GenBank/DDBJ whole genome shotgun (WGS) entry which is preliminary data.</text>
</comment>
<keyword evidence="4" id="KW-0547">Nucleotide-binding</keyword>
<name>A0A8X9A6Q8_SALSN</name>
<comment type="similarity">
    <text evidence="1">Belongs to the PI3/PI4-kinase family. Type II PI4K subfamily.</text>
</comment>
<dbReference type="GO" id="GO:0004430">
    <property type="term" value="F:1-phosphatidylinositol 4-kinase activity"/>
    <property type="evidence" value="ECO:0007669"/>
    <property type="project" value="UniProtKB-EC"/>
</dbReference>
<evidence type="ECO:0000313" key="8">
    <source>
        <dbReference type="EMBL" id="KAG6430962.1"/>
    </source>
</evidence>
<dbReference type="InterPro" id="IPR044571">
    <property type="entry name" value="P4KG1-8"/>
</dbReference>
<evidence type="ECO:0000256" key="4">
    <source>
        <dbReference type="ARBA" id="ARBA00022741"/>
    </source>
</evidence>
<evidence type="ECO:0000256" key="2">
    <source>
        <dbReference type="ARBA" id="ARBA00012169"/>
    </source>
</evidence>
<keyword evidence="5" id="KW-0418">Kinase</keyword>
<organism evidence="8">
    <name type="scientific">Salvia splendens</name>
    <name type="common">Scarlet sage</name>
    <dbReference type="NCBI Taxonomy" id="180675"/>
    <lineage>
        <taxon>Eukaryota</taxon>
        <taxon>Viridiplantae</taxon>
        <taxon>Streptophyta</taxon>
        <taxon>Embryophyta</taxon>
        <taxon>Tracheophyta</taxon>
        <taxon>Spermatophyta</taxon>
        <taxon>Magnoliopsida</taxon>
        <taxon>eudicotyledons</taxon>
        <taxon>Gunneridae</taxon>
        <taxon>Pentapetalae</taxon>
        <taxon>asterids</taxon>
        <taxon>lamiids</taxon>
        <taxon>Lamiales</taxon>
        <taxon>Lamiaceae</taxon>
        <taxon>Nepetoideae</taxon>
        <taxon>Mentheae</taxon>
        <taxon>Salviinae</taxon>
        <taxon>Salvia</taxon>
        <taxon>Salvia subgen. Calosphace</taxon>
        <taxon>core Calosphace</taxon>
    </lineage>
</organism>
<reference evidence="8" key="2">
    <citation type="submission" date="2020-08" db="EMBL/GenBank/DDBJ databases">
        <title>Plant Genome Project.</title>
        <authorList>
            <person name="Zhang R.-G."/>
        </authorList>
    </citation>
    <scope>NUCLEOTIDE SEQUENCE</scope>
    <source>
        <strain evidence="8">Huo1</strain>
        <tissue evidence="8">Leaf</tissue>
    </source>
</reference>
<evidence type="ECO:0000256" key="5">
    <source>
        <dbReference type="ARBA" id="ARBA00022777"/>
    </source>
</evidence>
<protein>
    <recommendedName>
        <fullName evidence="2">1-phosphatidylinositol 4-kinase</fullName>
        <ecNumber evidence="2">2.7.1.67</ecNumber>
    </recommendedName>
</protein>
<keyword evidence="9" id="KW-1185">Reference proteome</keyword>
<feature type="domain" description="PI3K/PI4K catalytic" evidence="7">
    <location>
        <begin position="132"/>
        <end position="421"/>
    </location>
</feature>
<dbReference type="EMBL" id="PNBA02000003">
    <property type="protein sequence ID" value="KAG6430962.1"/>
    <property type="molecule type" value="Genomic_DNA"/>
</dbReference>
<dbReference type="Pfam" id="PF00454">
    <property type="entry name" value="PI3_PI4_kinase"/>
    <property type="match status" value="1"/>
</dbReference>
<dbReference type="EC" id="2.7.1.67" evidence="2"/>
<evidence type="ECO:0000256" key="6">
    <source>
        <dbReference type="ARBA" id="ARBA00022840"/>
    </source>
</evidence>
<evidence type="ECO:0000256" key="3">
    <source>
        <dbReference type="ARBA" id="ARBA00022679"/>
    </source>
</evidence>
<reference evidence="8" key="1">
    <citation type="submission" date="2018-01" db="EMBL/GenBank/DDBJ databases">
        <authorList>
            <person name="Mao J.F."/>
        </authorList>
    </citation>
    <scope>NUCLEOTIDE SEQUENCE</scope>
    <source>
        <strain evidence="8">Huo1</strain>
        <tissue evidence="8">Leaf</tissue>
    </source>
</reference>
<dbReference type="PROSITE" id="PS50290">
    <property type="entry name" value="PI3_4_KINASE_3"/>
    <property type="match status" value="1"/>
</dbReference>
<dbReference type="InterPro" id="IPR000403">
    <property type="entry name" value="PI3/4_kinase_cat_dom"/>
</dbReference>
<sequence>MCTEISTMVLIVELCNYFCANKKKKPLACIIAFTRLLKMAVAVDHGHGFKPFTRCRLQSFTQLDYKMLDFNNDQSLDLSNIHKSFSTPCLSNSSSARDDQHDANSKIEIIIGHAAPRVRAMVVEVAIAMASGVKPEPTSSGLGGAYFLRAQNGDTIAVAKPIDEEPLAFNNPKGLGGRLLGQPGMKCSIRIGETGLRESAAYVLDHHGFAGVPPTALVKFSHVKFNINNNPASDSTPIYKIASLQRYVKHDSDAGDFGPSSFSVTRVHHIGILDVRLMNLDRHAGNILVRNGQARPSELIPIDHGFCLPEALDDPYFEWLHWPQASIPFSEAELDYITRLDPYKDADTLRSEVPSIGESSIRVLVICTTFLKQAAAYGLCLAEIGEMMTRDFNGRDENWSTLENLCINAKARLKKPLIDDKIMSALKCDDHKQVEEKDGDKMFRFDDKHKGFLDQASNIPTKDNHPSMVVKFANLPEMPLSKIQDTLLDNCGKNNVDSNPSTTGGNLMRSVSCSVPNYNRDGQCICIGEMEDEEWQTFLGIFQKLLPKAFEERKSMDLPKHRLGLSCQF</sequence>
<gene>
    <name evidence="8" type="ORF">SASPL_109036</name>
</gene>
<dbReference type="GO" id="GO:0005524">
    <property type="term" value="F:ATP binding"/>
    <property type="evidence" value="ECO:0007669"/>
    <property type="project" value="UniProtKB-KW"/>
</dbReference>
<keyword evidence="6" id="KW-0067">ATP-binding</keyword>
<dbReference type="PANTHER" id="PTHR45800">
    <property type="entry name" value="PHOSPHATIDYLINOSITOL 4-KINASE GAMMA"/>
    <property type="match status" value="1"/>
</dbReference>
<keyword evidence="3" id="KW-0808">Transferase</keyword>
<evidence type="ECO:0000313" key="9">
    <source>
        <dbReference type="Proteomes" id="UP000298416"/>
    </source>
</evidence>